<geneLocation type="plasmid" evidence="1 2">
    <name>pBs5S5b</name>
</geneLocation>
<dbReference type="RefSeq" id="WP_338835141.1">
    <property type="nucleotide sequence ID" value="NZ_CP147712.1"/>
</dbReference>
<dbReference type="InterPro" id="IPR025051">
    <property type="entry name" value="DUF3990"/>
</dbReference>
<evidence type="ECO:0000313" key="1">
    <source>
        <dbReference type="EMBL" id="WXC84730.1"/>
    </source>
</evidence>
<sequence>MVLYHGCSDRSLRPANPNGINPGGGPHNISPSVGAARPDFGPGFYTTTWLHQARNWANMRVRRQRAGKAVVLSMRLARNHFANLQTLVFPSDRDHFYDFVGYCRTGGIPHSPQVHRGAPYDVVAGPVTSAPQTLAICQADQVSFHTAVGILSISQVAIFEVGNPLLNVMP</sequence>
<evidence type="ECO:0000313" key="2">
    <source>
        <dbReference type="Proteomes" id="UP001432046"/>
    </source>
</evidence>
<keyword evidence="1" id="KW-0614">Plasmid</keyword>
<keyword evidence="2" id="KW-1185">Reference proteome</keyword>
<dbReference type="EMBL" id="CP147712">
    <property type="protein sequence ID" value="WXC84730.1"/>
    <property type="molecule type" value="Genomic_DNA"/>
</dbReference>
<reference evidence="1" key="1">
    <citation type="journal article" date="2021" name="Int. J. Syst. Evol. Microbiol.">
        <title>Bradyrhizobium septentrionale sp. nov. (sv. septentrionale) and Bradyrhizobium quebecense sp. nov. (sv. septentrionale) associated with legumes native to Canada possess rearranged symbiosis genes and numerous insertion sequences.</title>
        <authorList>
            <person name="Bromfield E.S.P."/>
            <person name="Cloutier S."/>
        </authorList>
    </citation>
    <scope>NUCLEOTIDE SEQUENCE</scope>
    <source>
        <strain evidence="1">5S5</strain>
    </source>
</reference>
<protein>
    <submittedName>
        <fullName evidence="1">DUF3990 domain-containing protein</fullName>
    </submittedName>
</protein>
<name>A0ABZ2PC88_9BRAD</name>
<accession>A0ABZ2PC88</accession>
<organism evidence="1 2">
    <name type="scientific">Bradyrhizobium septentrionale</name>
    <dbReference type="NCBI Taxonomy" id="1404411"/>
    <lineage>
        <taxon>Bacteria</taxon>
        <taxon>Pseudomonadati</taxon>
        <taxon>Pseudomonadota</taxon>
        <taxon>Alphaproteobacteria</taxon>
        <taxon>Hyphomicrobiales</taxon>
        <taxon>Nitrobacteraceae</taxon>
        <taxon>Bradyrhizobium</taxon>
    </lineage>
</organism>
<dbReference type="Proteomes" id="UP001432046">
    <property type="component" value="Plasmid pBs5S5b"/>
</dbReference>
<proteinExistence type="predicted"/>
<dbReference type="Pfam" id="PF13151">
    <property type="entry name" value="DUF3990"/>
    <property type="match status" value="1"/>
</dbReference>
<gene>
    <name evidence="1" type="ORF">WDK88_44710</name>
</gene>
<reference evidence="1" key="2">
    <citation type="submission" date="2024-03" db="EMBL/GenBank/DDBJ databases">
        <authorList>
            <person name="Bromfield E.S.P."/>
            <person name="Cloutier S."/>
        </authorList>
    </citation>
    <scope>NUCLEOTIDE SEQUENCE</scope>
    <source>
        <strain evidence="1">5S5</strain>
        <plasmid evidence="1">pBs5S5b</plasmid>
    </source>
</reference>